<keyword evidence="1" id="KW-0732">Signal</keyword>
<name>A0A099VDM7_9HELI</name>
<protein>
    <submittedName>
        <fullName evidence="5">Polyisoprenoid-binding protein</fullName>
    </submittedName>
    <submittedName>
        <fullName evidence="3">Secreted protein</fullName>
    </submittedName>
</protein>
<evidence type="ECO:0000313" key="7">
    <source>
        <dbReference type="Proteomes" id="UP000029878"/>
    </source>
</evidence>
<gene>
    <name evidence="5" type="ORF">LS80_008120</name>
    <name evidence="4" type="ORF">LS81_007845</name>
    <name evidence="3" type="ORF">NHP164001_13360</name>
</gene>
<dbReference type="Pfam" id="PF04264">
    <property type="entry name" value="YceI"/>
    <property type="match status" value="1"/>
</dbReference>
<organism evidence="5 6">
    <name type="scientific">Helicobacter trogontum</name>
    <dbReference type="NCBI Taxonomy" id="50960"/>
    <lineage>
        <taxon>Bacteria</taxon>
        <taxon>Pseudomonadati</taxon>
        <taxon>Campylobacterota</taxon>
        <taxon>Epsilonproteobacteria</taxon>
        <taxon>Campylobacterales</taxon>
        <taxon>Helicobacteraceae</taxon>
        <taxon>Helicobacter</taxon>
    </lineage>
</organism>
<feature type="signal peptide" evidence="1">
    <location>
        <begin position="1"/>
        <end position="21"/>
    </location>
</feature>
<dbReference type="Proteomes" id="UP001562457">
    <property type="component" value="Unassembled WGS sequence"/>
</dbReference>
<dbReference type="PANTHER" id="PTHR34406:SF1">
    <property type="entry name" value="PROTEIN YCEI"/>
    <property type="match status" value="1"/>
</dbReference>
<evidence type="ECO:0000313" key="5">
    <source>
        <dbReference type="EMBL" id="TLD96645.1"/>
    </source>
</evidence>
<dbReference type="Proteomes" id="UP000029878">
    <property type="component" value="Unassembled WGS sequence"/>
</dbReference>
<reference evidence="5" key="2">
    <citation type="submission" date="2018-04" db="EMBL/GenBank/DDBJ databases">
        <authorList>
            <person name="Sheh A."/>
            <person name="Shen Z."/>
            <person name="Mannion A.J."/>
            <person name="Fox J.G."/>
        </authorList>
    </citation>
    <scope>NUCLEOTIDE SEQUENCE</scope>
    <source>
        <strain evidence="5">ATCC 49310</strain>
    </source>
</reference>
<dbReference type="InterPro" id="IPR036761">
    <property type="entry name" value="TTHA0802/YceI-like_sf"/>
</dbReference>
<feature type="domain" description="Lipid/polyisoprenoid-binding YceI-like" evidence="2">
    <location>
        <begin position="23"/>
        <end position="188"/>
    </location>
</feature>
<dbReference type="Gene3D" id="2.40.128.110">
    <property type="entry name" value="Lipid/polyisoprenoid-binding, YceI-like"/>
    <property type="match status" value="1"/>
</dbReference>
<dbReference type="AlphaFoldDB" id="A0A099VDM7"/>
<evidence type="ECO:0000313" key="3">
    <source>
        <dbReference type="EMBL" id="GAB0173318.1"/>
    </source>
</evidence>
<dbReference type="Proteomes" id="UP000029861">
    <property type="component" value="Unassembled WGS sequence"/>
</dbReference>
<dbReference type="InterPro" id="IPR007372">
    <property type="entry name" value="Lipid/polyisoprenoid-bd_YceI"/>
</dbReference>
<evidence type="ECO:0000259" key="2">
    <source>
        <dbReference type="SMART" id="SM00867"/>
    </source>
</evidence>
<sequence>MKKVMLSAIMASSLAIVGLQAAPYKIDMSHSAINFKIGHMIVANVNGNFAKFSGNVDIDPKTKTLTKLDGEIDITSINTRDEERDGHLLGDAYFDAGAYPKGTLKATKITKTKSGIRVEADLTLRGVTKKVVFLGDLKGPVQHPMLKKEIFGLMLQATINRKDFNIGKDTPGATMGESVDITINLELHPQ</sequence>
<accession>A0A099VDM7</accession>
<dbReference type="SUPFAM" id="SSF101874">
    <property type="entry name" value="YceI-like"/>
    <property type="match status" value="1"/>
</dbReference>
<comment type="caution">
    <text evidence="5">The sequence shown here is derived from an EMBL/GenBank/DDBJ whole genome shotgun (WGS) entry which is preliminary data.</text>
</comment>
<dbReference type="EMBL" id="JRPL02000020">
    <property type="protein sequence ID" value="TLD82498.1"/>
    <property type="molecule type" value="Genomic_DNA"/>
</dbReference>
<evidence type="ECO:0000313" key="4">
    <source>
        <dbReference type="EMBL" id="TLD82498.1"/>
    </source>
</evidence>
<feature type="chain" id="PRO_5014220045" evidence="1">
    <location>
        <begin position="22"/>
        <end position="190"/>
    </location>
</feature>
<evidence type="ECO:0000313" key="6">
    <source>
        <dbReference type="Proteomes" id="UP000029861"/>
    </source>
</evidence>
<keyword evidence="8" id="KW-1185">Reference proteome</keyword>
<dbReference type="eggNOG" id="COG2353">
    <property type="taxonomic scope" value="Bacteria"/>
</dbReference>
<dbReference type="EMBL" id="JRPK02000031">
    <property type="protein sequence ID" value="TLD96645.1"/>
    <property type="molecule type" value="Genomic_DNA"/>
</dbReference>
<dbReference type="SMART" id="SM00867">
    <property type="entry name" value="YceI"/>
    <property type="match status" value="1"/>
</dbReference>
<dbReference type="OrthoDB" id="9811006at2"/>
<proteinExistence type="predicted"/>
<evidence type="ECO:0000313" key="8">
    <source>
        <dbReference type="Proteomes" id="UP001562457"/>
    </source>
</evidence>
<reference evidence="6 7" key="1">
    <citation type="journal article" date="2014" name="Genome Announc.">
        <title>Draft genome sequences of eight enterohepatic helicobacter species isolated from both laboratory and wild rodents.</title>
        <authorList>
            <person name="Sheh A."/>
            <person name="Shen Z."/>
            <person name="Fox J.G."/>
        </authorList>
    </citation>
    <scope>NUCLEOTIDE SEQUENCE [LARGE SCALE GENOMIC DNA]</scope>
    <source>
        <strain evidence="5 6">ATCC 49310</strain>
        <strain evidence="4 7">ATCC 700114</strain>
    </source>
</reference>
<dbReference type="PANTHER" id="PTHR34406">
    <property type="entry name" value="PROTEIN YCEI"/>
    <property type="match status" value="1"/>
</dbReference>
<dbReference type="EMBL" id="BAAFHN010000031">
    <property type="protein sequence ID" value="GAB0173318.1"/>
    <property type="molecule type" value="Genomic_DNA"/>
</dbReference>
<reference evidence="3 8" key="3">
    <citation type="submission" date="2024-06" db="EMBL/GenBank/DDBJ databases">
        <title>Draft genome sequence of Helicobacter trogontum NHP16-4001.</title>
        <authorList>
            <person name="Rimbara E."/>
            <person name="Suzuki M."/>
        </authorList>
    </citation>
    <scope>NUCLEOTIDE SEQUENCE [LARGE SCALE GENOMIC DNA]</scope>
    <source>
        <strain evidence="3 8">NHP16-4001</strain>
    </source>
</reference>
<evidence type="ECO:0000256" key="1">
    <source>
        <dbReference type="SAM" id="SignalP"/>
    </source>
</evidence>
<dbReference type="RefSeq" id="WP_034320063.1">
    <property type="nucleotide sequence ID" value="NZ_BAAFHN010000031.1"/>
</dbReference>